<dbReference type="PROSITE" id="PS00518">
    <property type="entry name" value="ZF_RING_1"/>
    <property type="match status" value="1"/>
</dbReference>
<dbReference type="Proteomes" id="UP000078561">
    <property type="component" value="Unassembled WGS sequence"/>
</dbReference>
<feature type="domain" description="RING-type" evidence="13">
    <location>
        <begin position="75"/>
        <end position="116"/>
    </location>
</feature>
<reference evidence="14" key="1">
    <citation type="submission" date="2016-04" db="EMBL/GenBank/DDBJ databases">
        <authorList>
            <person name="Evans L.H."/>
            <person name="Alamgir A."/>
            <person name="Owens N."/>
            <person name="Weber N.D."/>
            <person name="Virtaneva K."/>
            <person name="Barbian K."/>
            <person name="Babar A."/>
            <person name="Rosenke K."/>
        </authorList>
    </citation>
    <scope>NUCLEOTIDE SEQUENCE [LARGE SCALE GENOMIC DNA]</scope>
    <source>
        <strain evidence="14">CBS 101.48</strain>
    </source>
</reference>
<evidence type="ECO:0000313" key="14">
    <source>
        <dbReference type="EMBL" id="SAL97067.1"/>
    </source>
</evidence>
<evidence type="ECO:0000256" key="9">
    <source>
        <dbReference type="ARBA" id="ARBA00022833"/>
    </source>
</evidence>
<evidence type="ECO:0000256" key="1">
    <source>
        <dbReference type="ARBA" id="ARBA00000900"/>
    </source>
</evidence>
<keyword evidence="8" id="KW-0833">Ubl conjugation pathway</keyword>
<evidence type="ECO:0000256" key="11">
    <source>
        <dbReference type="PROSITE-ProRule" id="PRU00175"/>
    </source>
</evidence>
<dbReference type="SUPFAM" id="SSF57850">
    <property type="entry name" value="RING/U-box"/>
    <property type="match status" value="1"/>
</dbReference>
<keyword evidence="6" id="KW-0479">Metal-binding</keyword>
<feature type="compositionally biased region" description="Low complexity" evidence="12">
    <location>
        <begin position="13"/>
        <end position="39"/>
    </location>
</feature>
<comment type="subcellular location">
    <subcellularLocation>
        <location evidence="2">Endomembrane system</location>
    </subcellularLocation>
</comment>
<dbReference type="GO" id="GO:0006511">
    <property type="term" value="P:ubiquitin-dependent protein catabolic process"/>
    <property type="evidence" value="ECO:0007669"/>
    <property type="project" value="InterPro"/>
</dbReference>
<dbReference type="EC" id="2.3.2.27" evidence="4"/>
<evidence type="ECO:0000256" key="2">
    <source>
        <dbReference type="ARBA" id="ARBA00004308"/>
    </source>
</evidence>
<evidence type="ECO:0000256" key="8">
    <source>
        <dbReference type="ARBA" id="ARBA00022786"/>
    </source>
</evidence>
<dbReference type="InParanoid" id="A0A168LLW8"/>
<evidence type="ECO:0000256" key="6">
    <source>
        <dbReference type="ARBA" id="ARBA00022723"/>
    </source>
</evidence>
<dbReference type="AlphaFoldDB" id="A0A168LLW8"/>
<dbReference type="PROSITE" id="PS50089">
    <property type="entry name" value="ZF_RING_2"/>
    <property type="match status" value="1"/>
</dbReference>
<feature type="region of interest" description="Disordered" evidence="12">
    <location>
        <begin position="136"/>
        <end position="157"/>
    </location>
</feature>
<keyword evidence="5" id="KW-0808">Transferase</keyword>
<evidence type="ECO:0000256" key="4">
    <source>
        <dbReference type="ARBA" id="ARBA00012483"/>
    </source>
</evidence>
<comment type="catalytic activity">
    <reaction evidence="1">
        <text>S-ubiquitinyl-[E2 ubiquitin-conjugating enzyme]-L-cysteine + [acceptor protein]-L-lysine = [E2 ubiquitin-conjugating enzyme]-L-cysteine + N(6)-ubiquitinyl-[acceptor protein]-L-lysine.</text>
        <dbReference type="EC" id="2.3.2.27"/>
    </reaction>
</comment>
<comment type="pathway">
    <text evidence="3">Protein modification; protein ubiquitination.</text>
</comment>
<keyword evidence="10" id="KW-0472">Membrane</keyword>
<dbReference type="InterPro" id="IPR013083">
    <property type="entry name" value="Znf_RING/FYVE/PHD"/>
</dbReference>
<dbReference type="Gene3D" id="3.30.40.10">
    <property type="entry name" value="Zinc/RING finger domain, C3HC4 (zinc finger)"/>
    <property type="match status" value="1"/>
</dbReference>
<evidence type="ECO:0000313" key="15">
    <source>
        <dbReference type="Proteomes" id="UP000078561"/>
    </source>
</evidence>
<evidence type="ECO:0000259" key="13">
    <source>
        <dbReference type="PROSITE" id="PS50089"/>
    </source>
</evidence>
<accession>A0A168LLW8</accession>
<evidence type="ECO:0000256" key="10">
    <source>
        <dbReference type="ARBA" id="ARBA00023136"/>
    </source>
</evidence>
<keyword evidence="9" id="KW-0862">Zinc</keyword>
<keyword evidence="7 11" id="KW-0863">Zinc-finger</keyword>
<dbReference type="PANTHER" id="PTHR12313">
    <property type="entry name" value="E3 UBIQUITIN-PROTEIN LIGASE RNF5-RELATED"/>
    <property type="match status" value="1"/>
</dbReference>
<dbReference type="InterPro" id="IPR018957">
    <property type="entry name" value="Znf_C3HC4_RING-type"/>
</dbReference>
<name>A0A168LLW8_ABSGL</name>
<dbReference type="UniPathway" id="UPA00143"/>
<dbReference type="OrthoDB" id="6270329at2759"/>
<organism evidence="14">
    <name type="scientific">Absidia glauca</name>
    <name type="common">Pin mould</name>
    <dbReference type="NCBI Taxonomy" id="4829"/>
    <lineage>
        <taxon>Eukaryota</taxon>
        <taxon>Fungi</taxon>
        <taxon>Fungi incertae sedis</taxon>
        <taxon>Mucoromycota</taxon>
        <taxon>Mucoromycotina</taxon>
        <taxon>Mucoromycetes</taxon>
        <taxon>Mucorales</taxon>
        <taxon>Cunninghamellaceae</taxon>
        <taxon>Absidia</taxon>
    </lineage>
</organism>
<dbReference type="GO" id="GO:0061630">
    <property type="term" value="F:ubiquitin protein ligase activity"/>
    <property type="evidence" value="ECO:0007669"/>
    <property type="project" value="UniProtKB-EC"/>
</dbReference>
<dbReference type="SMART" id="SM00184">
    <property type="entry name" value="RING"/>
    <property type="match status" value="1"/>
</dbReference>
<sequence length="203" mass="22396">MVLTTATEPHPPSSTMTSIPSSQHHPTTNTNNTKKPLTPSVLRHRHVDTLPTNTDKQQEASPFNFGYTNHGFYDCNICFDTAIYPVLTVCGHLFCWVCLSRWLDQQTLNPTCPMCKAGCPQDKIIPVYGRGREEVDPRCDASIPSRPSGQRPEPLHNPNVAGSSIFHPFRNNTPSVEPGNSIFLSHSVYSSDSILLTGGGMYV</sequence>
<dbReference type="InterPro" id="IPR017907">
    <property type="entry name" value="Znf_RING_CS"/>
</dbReference>
<dbReference type="GO" id="GO:0005783">
    <property type="term" value="C:endoplasmic reticulum"/>
    <property type="evidence" value="ECO:0007669"/>
    <property type="project" value="InterPro"/>
</dbReference>
<dbReference type="EMBL" id="LT551507">
    <property type="protein sequence ID" value="SAL97067.1"/>
    <property type="molecule type" value="Genomic_DNA"/>
</dbReference>
<proteinExistence type="predicted"/>
<evidence type="ECO:0000256" key="5">
    <source>
        <dbReference type="ARBA" id="ARBA00022679"/>
    </source>
</evidence>
<dbReference type="InterPro" id="IPR001841">
    <property type="entry name" value="Znf_RING"/>
</dbReference>
<dbReference type="GO" id="GO:0016567">
    <property type="term" value="P:protein ubiquitination"/>
    <property type="evidence" value="ECO:0007669"/>
    <property type="project" value="UniProtKB-UniPathway"/>
</dbReference>
<evidence type="ECO:0000256" key="12">
    <source>
        <dbReference type="SAM" id="MobiDB-lite"/>
    </source>
</evidence>
<evidence type="ECO:0000256" key="3">
    <source>
        <dbReference type="ARBA" id="ARBA00004906"/>
    </source>
</evidence>
<dbReference type="GO" id="GO:0008270">
    <property type="term" value="F:zinc ion binding"/>
    <property type="evidence" value="ECO:0007669"/>
    <property type="project" value="UniProtKB-KW"/>
</dbReference>
<gene>
    <name evidence="14" type="primary">ABSGL_02525.1 scaffold 3452</name>
</gene>
<feature type="region of interest" description="Disordered" evidence="12">
    <location>
        <begin position="1"/>
        <end position="41"/>
    </location>
</feature>
<keyword evidence="15" id="KW-1185">Reference proteome</keyword>
<protein>
    <recommendedName>
        <fullName evidence="4">RING-type E3 ubiquitin transferase</fullName>
        <ecNumber evidence="4">2.3.2.27</ecNumber>
    </recommendedName>
</protein>
<dbReference type="Pfam" id="PF00097">
    <property type="entry name" value="zf-C3HC4"/>
    <property type="match status" value="1"/>
</dbReference>
<dbReference type="STRING" id="4829.A0A168LLW8"/>
<dbReference type="InterPro" id="IPR045103">
    <property type="entry name" value="RNF5/RNF185-like"/>
</dbReference>
<evidence type="ECO:0000256" key="7">
    <source>
        <dbReference type="ARBA" id="ARBA00022771"/>
    </source>
</evidence>